<protein>
    <submittedName>
        <fullName evidence="1">Uncharacterized protein</fullName>
    </submittedName>
</protein>
<dbReference type="GeneID" id="37878724"/>
<dbReference type="Pfam" id="PF24398">
    <property type="entry name" value="DUF7542"/>
    <property type="match status" value="1"/>
</dbReference>
<dbReference type="RefSeq" id="WP_119819476.1">
    <property type="nucleotide sequence ID" value="NZ_CP025066.1"/>
</dbReference>
<dbReference type="AlphaFoldDB" id="A0A343TLL7"/>
<dbReference type="InterPro" id="IPR055964">
    <property type="entry name" value="DUF7542"/>
</dbReference>
<dbReference type="OrthoDB" id="200060at2157"/>
<organism evidence="1 2">
    <name type="scientific">Halalkaliarchaeum desulfuricum</name>
    <dbReference type="NCBI Taxonomy" id="2055893"/>
    <lineage>
        <taxon>Archaea</taxon>
        <taxon>Methanobacteriati</taxon>
        <taxon>Methanobacteriota</taxon>
        <taxon>Stenosarchaea group</taxon>
        <taxon>Halobacteria</taxon>
        <taxon>Halobacteriales</taxon>
        <taxon>Haloferacaceae</taxon>
        <taxon>Halalkaliarchaeum</taxon>
    </lineage>
</organism>
<dbReference type="Proteomes" id="UP000263012">
    <property type="component" value="Chromosome"/>
</dbReference>
<name>A0A343TLL7_9EURY</name>
<dbReference type="KEGG" id="hdf:AArcSl_2367"/>
<dbReference type="EMBL" id="CP025066">
    <property type="protein sequence ID" value="AUX09989.1"/>
    <property type="molecule type" value="Genomic_DNA"/>
</dbReference>
<evidence type="ECO:0000313" key="1">
    <source>
        <dbReference type="EMBL" id="AUX09989.1"/>
    </source>
</evidence>
<keyword evidence="2" id="KW-1185">Reference proteome</keyword>
<reference evidence="2" key="1">
    <citation type="submission" date="2017-11" db="EMBL/GenBank/DDBJ databases">
        <title>Phenotypic and genomic properties of facultatively anaerobic sulfur-reducing natronoarchaea from hypersaline soda lakes.</title>
        <authorList>
            <person name="Sorokin D.Y."/>
            <person name="Kublanov I.V."/>
            <person name="Roman P."/>
            <person name="Sinninghe Damste J.S."/>
            <person name="Golyshin P.N."/>
            <person name="Rojo D."/>
            <person name="Ciordia S."/>
            <person name="Mena M.D.C."/>
            <person name="Ferrer M."/>
            <person name="Messina E."/>
            <person name="Smedile F."/>
            <person name="La Spada G."/>
            <person name="La Cono V."/>
            <person name="Yakimov M.M."/>
        </authorList>
    </citation>
    <scope>NUCLEOTIDE SEQUENCE [LARGE SCALE GENOMIC DNA]</scope>
    <source>
        <strain evidence="2">AArc-Sl</strain>
    </source>
</reference>
<accession>A0A343TLL7</accession>
<gene>
    <name evidence="1" type="ORF">AArcSl_2367</name>
</gene>
<sequence length="72" mass="7748">MSTRAIVWCPRCGFEETFDSLSAAREWIDDHERETGHDPSWEIGGMAHGVERAGAAAGVCGIPGSDDDLDAE</sequence>
<proteinExistence type="predicted"/>
<evidence type="ECO:0000313" key="2">
    <source>
        <dbReference type="Proteomes" id="UP000263012"/>
    </source>
</evidence>